<evidence type="ECO:0000313" key="2">
    <source>
        <dbReference type="Proteomes" id="UP001500782"/>
    </source>
</evidence>
<sequence length="80" mass="8676">MARIGLGIRNCLIGFREASTFIGAGFFVLCHVTPDPGAALKLDFSHSISPFRTQNQFSALTTRVSSQVKAITHPAPPNYQ</sequence>
<dbReference type="Proteomes" id="UP001500782">
    <property type="component" value="Unassembled WGS sequence"/>
</dbReference>
<gene>
    <name evidence="1" type="ORF">GCM10008967_08650</name>
</gene>
<accession>A0ABP3FKY9</accession>
<keyword evidence="2" id="KW-1185">Reference proteome</keyword>
<comment type="caution">
    <text evidence="1">The sequence shown here is derived from an EMBL/GenBank/DDBJ whole genome shotgun (WGS) entry which is preliminary data.</text>
</comment>
<organism evidence="1 2">
    <name type="scientific">Bacillus carboniphilus</name>
    <dbReference type="NCBI Taxonomy" id="86663"/>
    <lineage>
        <taxon>Bacteria</taxon>
        <taxon>Bacillati</taxon>
        <taxon>Bacillota</taxon>
        <taxon>Bacilli</taxon>
        <taxon>Bacillales</taxon>
        <taxon>Bacillaceae</taxon>
        <taxon>Bacillus</taxon>
    </lineage>
</organism>
<protein>
    <submittedName>
        <fullName evidence="1">Uncharacterized protein</fullName>
    </submittedName>
</protein>
<dbReference type="EMBL" id="BAAADJ010000006">
    <property type="protein sequence ID" value="GAA0320349.1"/>
    <property type="molecule type" value="Genomic_DNA"/>
</dbReference>
<evidence type="ECO:0000313" key="1">
    <source>
        <dbReference type="EMBL" id="GAA0320349.1"/>
    </source>
</evidence>
<proteinExistence type="predicted"/>
<reference evidence="2" key="1">
    <citation type="journal article" date="2019" name="Int. J. Syst. Evol. Microbiol.">
        <title>The Global Catalogue of Microorganisms (GCM) 10K type strain sequencing project: providing services to taxonomists for standard genome sequencing and annotation.</title>
        <authorList>
            <consortium name="The Broad Institute Genomics Platform"/>
            <consortium name="The Broad Institute Genome Sequencing Center for Infectious Disease"/>
            <person name="Wu L."/>
            <person name="Ma J."/>
        </authorList>
    </citation>
    <scope>NUCLEOTIDE SEQUENCE [LARGE SCALE GENOMIC DNA]</scope>
    <source>
        <strain evidence="2">JCM 9731</strain>
    </source>
</reference>
<name>A0ABP3FKY9_9BACI</name>